<name>A0A0G0K371_9BACT</name>
<keyword evidence="3 7" id="KW-0479">Metal-binding</keyword>
<comment type="subcellular location">
    <subcellularLocation>
        <location evidence="7">Cytoplasm</location>
    </subcellularLocation>
</comment>
<dbReference type="Proteomes" id="UP000034022">
    <property type="component" value="Unassembled WGS sequence"/>
</dbReference>
<proteinExistence type="inferred from homology"/>
<dbReference type="Pfam" id="PF02130">
    <property type="entry name" value="YbeY"/>
    <property type="match status" value="1"/>
</dbReference>
<sequence>MIEVNNKIRTKINERLVEKVAVKFLDYYKIKNKSVSIAFVGDATMTRLNREYRKKNKATDILSFAGEGSELGELIIDYAQIKRQALKYSKTVEDELVFILVHGLLHLLGYDDETEKGRLRMIELGEKFIKKL</sequence>
<dbReference type="GO" id="GO:0004222">
    <property type="term" value="F:metalloendopeptidase activity"/>
    <property type="evidence" value="ECO:0007669"/>
    <property type="project" value="InterPro"/>
</dbReference>
<comment type="function">
    <text evidence="7">Single strand-specific metallo-endoribonuclease involved in late-stage 70S ribosome quality control and in maturation of the 3' terminus of the 16S rRNA.</text>
</comment>
<dbReference type="PANTHER" id="PTHR46986:SF1">
    <property type="entry name" value="ENDORIBONUCLEASE YBEY, CHLOROPLASTIC"/>
    <property type="match status" value="1"/>
</dbReference>
<dbReference type="PATRIC" id="fig|1618638.3.peg.937"/>
<evidence type="ECO:0000256" key="6">
    <source>
        <dbReference type="ARBA" id="ARBA00022833"/>
    </source>
</evidence>
<evidence type="ECO:0000313" key="9">
    <source>
        <dbReference type="Proteomes" id="UP000034022"/>
    </source>
</evidence>
<dbReference type="EC" id="3.1.-.-" evidence="7"/>
<dbReference type="Gene3D" id="3.40.390.30">
    <property type="entry name" value="Metalloproteases ('zincins'), catalytic domain"/>
    <property type="match status" value="1"/>
</dbReference>
<keyword evidence="4 7" id="KW-0255">Endonuclease</keyword>
<dbReference type="InterPro" id="IPR020549">
    <property type="entry name" value="YbeY_CS"/>
</dbReference>
<keyword evidence="7" id="KW-0690">Ribosome biogenesis</keyword>
<evidence type="ECO:0000313" key="8">
    <source>
        <dbReference type="EMBL" id="KKQ69920.1"/>
    </source>
</evidence>
<dbReference type="HAMAP" id="MF_00009">
    <property type="entry name" value="Endoribonucl_YbeY"/>
    <property type="match status" value="1"/>
</dbReference>
<keyword evidence="7" id="KW-0963">Cytoplasm</keyword>
<evidence type="ECO:0000256" key="2">
    <source>
        <dbReference type="ARBA" id="ARBA00022722"/>
    </source>
</evidence>
<dbReference type="PANTHER" id="PTHR46986">
    <property type="entry name" value="ENDORIBONUCLEASE YBEY, CHLOROPLASTIC"/>
    <property type="match status" value="1"/>
</dbReference>
<evidence type="ECO:0000256" key="1">
    <source>
        <dbReference type="ARBA" id="ARBA00010875"/>
    </source>
</evidence>
<feature type="binding site" evidence="7">
    <location>
        <position position="106"/>
    </location>
    <ligand>
        <name>Zn(2+)</name>
        <dbReference type="ChEBI" id="CHEBI:29105"/>
        <note>catalytic</note>
    </ligand>
</feature>
<dbReference type="AlphaFoldDB" id="A0A0G0K371"/>
<evidence type="ECO:0000256" key="7">
    <source>
        <dbReference type="HAMAP-Rule" id="MF_00009"/>
    </source>
</evidence>
<feature type="binding site" evidence="7">
    <location>
        <position position="112"/>
    </location>
    <ligand>
        <name>Zn(2+)</name>
        <dbReference type="ChEBI" id="CHEBI:29105"/>
        <note>catalytic</note>
    </ligand>
</feature>
<dbReference type="PROSITE" id="PS01306">
    <property type="entry name" value="UPF0054"/>
    <property type="match status" value="1"/>
</dbReference>
<evidence type="ECO:0000256" key="4">
    <source>
        <dbReference type="ARBA" id="ARBA00022759"/>
    </source>
</evidence>
<evidence type="ECO:0000256" key="5">
    <source>
        <dbReference type="ARBA" id="ARBA00022801"/>
    </source>
</evidence>
<protein>
    <recommendedName>
        <fullName evidence="7">Endoribonuclease YbeY</fullName>
        <ecNumber evidence="7">3.1.-.-</ecNumber>
    </recommendedName>
</protein>
<keyword evidence="7" id="KW-0698">rRNA processing</keyword>
<comment type="caution">
    <text evidence="8">The sequence shown here is derived from an EMBL/GenBank/DDBJ whole genome shotgun (WGS) entry which is preliminary data.</text>
</comment>
<dbReference type="SUPFAM" id="SSF55486">
    <property type="entry name" value="Metalloproteases ('zincins'), catalytic domain"/>
    <property type="match status" value="1"/>
</dbReference>
<dbReference type="InterPro" id="IPR002036">
    <property type="entry name" value="YbeY"/>
</dbReference>
<dbReference type="GO" id="GO:0008270">
    <property type="term" value="F:zinc ion binding"/>
    <property type="evidence" value="ECO:0007669"/>
    <property type="project" value="UniProtKB-UniRule"/>
</dbReference>
<keyword evidence="6 7" id="KW-0862">Zinc</keyword>
<organism evidence="8 9">
    <name type="scientific">Candidatus Falkowbacteria bacterium GW2011_GWE1_38_31</name>
    <dbReference type="NCBI Taxonomy" id="1618638"/>
    <lineage>
        <taxon>Bacteria</taxon>
        <taxon>Candidatus Falkowiibacteriota</taxon>
    </lineage>
</organism>
<reference evidence="8 9" key="1">
    <citation type="journal article" date="2015" name="Nature">
        <title>rRNA introns, odd ribosomes, and small enigmatic genomes across a large radiation of phyla.</title>
        <authorList>
            <person name="Brown C.T."/>
            <person name="Hug L.A."/>
            <person name="Thomas B.C."/>
            <person name="Sharon I."/>
            <person name="Castelle C.J."/>
            <person name="Singh A."/>
            <person name="Wilkins M.J."/>
            <person name="Williams K.H."/>
            <person name="Banfield J.F."/>
        </authorList>
    </citation>
    <scope>NUCLEOTIDE SEQUENCE [LARGE SCALE GENOMIC DNA]</scope>
</reference>
<dbReference type="GO" id="GO:0006364">
    <property type="term" value="P:rRNA processing"/>
    <property type="evidence" value="ECO:0007669"/>
    <property type="project" value="UniProtKB-UniRule"/>
</dbReference>
<dbReference type="GO" id="GO:0004521">
    <property type="term" value="F:RNA endonuclease activity"/>
    <property type="evidence" value="ECO:0007669"/>
    <property type="project" value="UniProtKB-UniRule"/>
</dbReference>
<gene>
    <name evidence="7" type="primary">ybeY</name>
    <name evidence="8" type="ORF">US91_C0008G0040</name>
</gene>
<keyword evidence="5 7" id="KW-0378">Hydrolase</keyword>
<accession>A0A0G0K371</accession>
<keyword evidence="2 7" id="KW-0540">Nuclease</keyword>
<evidence type="ECO:0000256" key="3">
    <source>
        <dbReference type="ARBA" id="ARBA00022723"/>
    </source>
</evidence>
<feature type="binding site" evidence="7">
    <location>
        <position position="102"/>
    </location>
    <ligand>
        <name>Zn(2+)</name>
        <dbReference type="ChEBI" id="CHEBI:29105"/>
        <note>catalytic</note>
    </ligand>
</feature>
<comment type="similarity">
    <text evidence="1 7">Belongs to the endoribonuclease YbeY family.</text>
</comment>
<dbReference type="EMBL" id="LBUU01000008">
    <property type="protein sequence ID" value="KKQ69920.1"/>
    <property type="molecule type" value="Genomic_DNA"/>
</dbReference>
<dbReference type="NCBIfam" id="TIGR00043">
    <property type="entry name" value="rRNA maturation RNase YbeY"/>
    <property type="match status" value="1"/>
</dbReference>
<dbReference type="GO" id="GO:0005737">
    <property type="term" value="C:cytoplasm"/>
    <property type="evidence" value="ECO:0007669"/>
    <property type="project" value="UniProtKB-SubCell"/>
</dbReference>
<dbReference type="InterPro" id="IPR023091">
    <property type="entry name" value="MetalPrtase_cat_dom_sf_prd"/>
</dbReference>
<comment type="cofactor">
    <cofactor evidence="7">
        <name>Zn(2+)</name>
        <dbReference type="ChEBI" id="CHEBI:29105"/>
    </cofactor>
    <text evidence="7">Binds 1 zinc ion.</text>
</comment>